<comment type="caution">
    <text evidence="1">The sequence shown here is derived from an EMBL/GenBank/DDBJ whole genome shotgun (WGS) entry which is preliminary data.</text>
</comment>
<organism evidence="1 2">
    <name type="scientific">Thanatephorus cucumeris (strain AG1-IB / isolate 7/3/14)</name>
    <name type="common">Lettuce bottom rot fungus</name>
    <name type="synonym">Rhizoctonia solani</name>
    <dbReference type="NCBI Taxonomy" id="1108050"/>
    <lineage>
        <taxon>Eukaryota</taxon>
        <taxon>Fungi</taxon>
        <taxon>Dikarya</taxon>
        <taxon>Basidiomycota</taxon>
        <taxon>Agaricomycotina</taxon>
        <taxon>Agaricomycetes</taxon>
        <taxon>Cantharellales</taxon>
        <taxon>Ceratobasidiaceae</taxon>
        <taxon>Rhizoctonia</taxon>
        <taxon>Rhizoctonia solani AG-1</taxon>
    </lineage>
</organism>
<evidence type="ECO:0000313" key="2">
    <source>
        <dbReference type="Proteomes" id="UP000012065"/>
    </source>
</evidence>
<dbReference type="Proteomes" id="UP000012065">
    <property type="component" value="Unassembled WGS sequence"/>
</dbReference>
<accession>M5C3E5</accession>
<dbReference type="EMBL" id="CAOJ01011655">
    <property type="protein sequence ID" value="CCO33540.1"/>
    <property type="molecule type" value="Genomic_DNA"/>
</dbReference>
<evidence type="ECO:0000313" key="1">
    <source>
        <dbReference type="EMBL" id="CCO33540.1"/>
    </source>
</evidence>
<dbReference type="HOGENOM" id="CLU_1929050_0_0_1"/>
<protein>
    <submittedName>
        <fullName evidence="1">Uncharacterized protein</fullName>
    </submittedName>
</protein>
<gene>
    <name evidence="1" type="ORF">BN14_07623</name>
</gene>
<sequence>MNSEKSIEEREELESAHVRSDDASAYLLLATSASSLPAPGIEQVFEADTEDLPTRLRPKSTLTRAERIAARRAASQPVPTKLVDGNWEVVNELKAVISEVGGRRRKVDLGIDVRRVGAGDVSVVVEGEEEP</sequence>
<proteinExistence type="predicted"/>
<reference evidence="1 2" key="1">
    <citation type="journal article" date="2013" name="J. Biotechnol.">
        <title>Establishment and interpretation of the genome sequence of the phytopathogenic fungus Rhizoctonia solani AG1-IB isolate 7/3/14.</title>
        <authorList>
            <person name="Wibberg D.W."/>
            <person name="Jelonek L.J."/>
            <person name="Rupp O.R."/>
            <person name="Hennig M.H."/>
            <person name="Eikmeyer F.E."/>
            <person name="Goesmann A.G."/>
            <person name="Hartmann A.H."/>
            <person name="Borriss R.B."/>
            <person name="Grosch R.G."/>
            <person name="Puehler A.P."/>
            <person name="Schlueter A.S."/>
        </authorList>
    </citation>
    <scope>NUCLEOTIDE SEQUENCE [LARGE SCALE GENOMIC DNA]</scope>
    <source>
        <strain evidence="2">AG1-IB / isolate 7/3/14</strain>
    </source>
</reference>
<name>M5C3E5_THACB</name>
<dbReference type="AlphaFoldDB" id="M5C3E5"/>